<feature type="transmembrane region" description="Helical" evidence="2">
    <location>
        <begin position="6"/>
        <end position="26"/>
    </location>
</feature>
<sequence>MTALHVVLWILAILVIAGATVVAAIGVRRDRPIAGLVPVVPIAIGLLLALLGVRIPSHSPVLEALLALVIAAAGVVAGSPLTMLVLRRTAPAADAGRGSSENAGIRADSDRARPAAAASWSLGEEVPDEALRSSAGSPGAASTAPREVLRGGGVIGYLERFAIIGSVALGHIEVLAAVIAIKGLGRFNDLDSSAARERFIIGTLVSMIWAGSCAALILVTGLIPKLG</sequence>
<dbReference type="AlphaFoldDB" id="A0A852YM12"/>
<proteinExistence type="predicted"/>
<feature type="region of interest" description="Disordered" evidence="1">
    <location>
        <begin position="119"/>
        <end position="144"/>
    </location>
</feature>
<feature type="transmembrane region" description="Helical" evidence="2">
    <location>
        <begin position="65"/>
        <end position="86"/>
    </location>
</feature>
<keyword evidence="4" id="KW-1185">Reference proteome</keyword>
<evidence type="ECO:0000313" key="4">
    <source>
        <dbReference type="Proteomes" id="UP000553888"/>
    </source>
</evidence>
<evidence type="ECO:0000256" key="2">
    <source>
        <dbReference type="SAM" id="Phobius"/>
    </source>
</evidence>
<protein>
    <submittedName>
        <fullName evidence="3">Uncharacterized protein</fullName>
    </submittedName>
</protein>
<feature type="transmembrane region" description="Helical" evidence="2">
    <location>
        <begin position="201"/>
        <end position="223"/>
    </location>
</feature>
<dbReference type="RefSeq" id="WP_179568921.1">
    <property type="nucleotide sequence ID" value="NZ_JACBZY010000001.1"/>
</dbReference>
<keyword evidence="2" id="KW-1133">Transmembrane helix</keyword>
<feature type="transmembrane region" description="Helical" evidence="2">
    <location>
        <begin position="33"/>
        <end position="53"/>
    </location>
</feature>
<feature type="compositionally biased region" description="Low complexity" evidence="1">
    <location>
        <begin position="133"/>
        <end position="144"/>
    </location>
</feature>
<evidence type="ECO:0000313" key="3">
    <source>
        <dbReference type="EMBL" id="NYH00229.1"/>
    </source>
</evidence>
<gene>
    <name evidence="3" type="ORF">BJ979_002854</name>
</gene>
<organism evidence="3 4">
    <name type="scientific">Schumannella luteola</name>
    <dbReference type="NCBI Taxonomy" id="472059"/>
    <lineage>
        <taxon>Bacteria</taxon>
        <taxon>Bacillati</taxon>
        <taxon>Actinomycetota</taxon>
        <taxon>Actinomycetes</taxon>
        <taxon>Micrococcales</taxon>
        <taxon>Microbacteriaceae</taxon>
        <taxon>Schumannella</taxon>
    </lineage>
</organism>
<feature type="transmembrane region" description="Helical" evidence="2">
    <location>
        <begin position="161"/>
        <end position="181"/>
    </location>
</feature>
<accession>A0A852YM12</accession>
<keyword evidence="2" id="KW-0472">Membrane</keyword>
<comment type="caution">
    <text evidence="3">The sequence shown here is derived from an EMBL/GenBank/DDBJ whole genome shotgun (WGS) entry which is preliminary data.</text>
</comment>
<evidence type="ECO:0000256" key="1">
    <source>
        <dbReference type="SAM" id="MobiDB-lite"/>
    </source>
</evidence>
<keyword evidence="2" id="KW-0812">Transmembrane</keyword>
<dbReference type="EMBL" id="JACBZY010000001">
    <property type="protein sequence ID" value="NYH00229.1"/>
    <property type="molecule type" value="Genomic_DNA"/>
</dbReference>
<name>A0A852YM12_9MICO</name>
<dbReference type="Proteomes" id="UP000553888">
    <property type="component" value="Unassembled WGS sequence"/>
</dbReference>
<reference evidence="3 4" key="1">
    <citation type="submission" date="2020-07" db="EMBL/GenBank/DDBJ databases">
        <title>Sequencing the genomes of 1000 actinobacteria strains.</title>
        <authorList>
            <person name="Klenk H.-P."/>
        </authorList>
    </citation>
    <scope>NUCLEOTIDE SEQUENCE [LARGE SCALE GENOMIC DNA]</scope>
    <source>
        <strain evidence="3 4">DSM 23141</strain>
    </source>
</reference>